<keyword evidence="4" id="KW-0902">Two-component regulatory system</keyword>
<accession>A0ABW5QR19</accession>
<dbReference type="Pfam" id="PF12833">
    <property type="entry name" value="HTH_18"/>
    <property type="match status" value="1"/>
</dbReference>
<dbReference type="SUPFAM" id="SSF46689">
    <property type="entry name" value="Homeodomain-like"/>
    <property type="match status" value="2"/>
</dbReference>
<dbReference type="PANTHER" id="PTHR42713:SF3">
    <property type="entry name" value="TRANSCRIPTIONAL REGULATORY PROTEIN HPTR"/>
    <property type="match status" value="1"/>
</dbReference>
<dbReference type="SUPFAM" id="SSF52172">
    <property type="entry name" value="CheY-like"/>
    <property type="match status" value="1"/>
</dbReference>
<evidence type="ECO:0000313" key="13">
    <source>
        <dbReference type="Proteomes" id="UP001597493"/>
    </source>
</evidence>
<comment type="caution">
    <text evidence="12">The sequence shown here is derived from an EMBL/GenBank/DDBJ whole genome shotgun (WGS) entry which is preliminary data.</text>
</comment>
<evidence type="ECO:0000259" key="10">
    <source>
        <dbReference type="PROSITE" id="PS01124"/>
    </source>
</evidence>
<dbReference type="PRINTS" id="PR00032">
    <property type="entry name" value="HTHARAC"/>
</dbReference>
<dbReference type="InterPro" id="IPR020449">
    <property type="entry name" value="Tscrpt_reg_AraC-type_HTH"/>
</dbReference>
<evidence type="ECO:0000256" key="3">
    <source>
        <dbReference type="ARBA" id="ARBA00022553"/>
    </source>
</evidence>
<dbReference type="PROSITE" id="PS50110">
    <property type="entry name" value="RESPONSE_REGULATORY"/>
    <property type="match status" value="1"/>
</dbReference>
<comment type="subcellular location">
    <subcellularLocation>
        <location evidence="1">Cytoplasm</location>
    </subcellularLocation>
</comment>
<dbReference type="CDD" id="cd17536">
    <property type="entry name" value="REC_YesN-like"/>
    <property type="match status" value="1"/>
</dbReference>
<dbReference type="SMART" id="SM00342">
    <property type="entry name" value="HTH_ARAC"/>
    <property type="match status" value="1"/>
</dbReference>
<feature type="domain" description="HTH araC/xylS-type" evidence="10">
    <location>
        <begin position="199"/>
        <end position="297"/>
    </location>
</feature>
<name>A0ABW5QR19_9BACL</name>
<evidence type="ECO:0000256" key="6">
    <source>
        <dbReference type="ARBA" id="ARBA00023125"/>
    </source>
</evidence>
<keyword evidence="5" id="KW-0805">Transcription regulation</keyword>
<keyword evidence="3 8" id="KW-0597">Phosphoprotein</keyword>
<protein>
    <submittedName>
        <fullName evidence="12">Response regulator</fullName>
    </submittedName>
</protein>
<evidence type="ECO:0000256" key="4">
    <source>
        <dbReference type="ARBA" id="ARBA00023012"/>
    </source>
</evidence>
<gene>
    <name evidence="12" type="ORF">ACFSW5_00480</name>
</gene>
<evidence type="ECO:0000313" key="12">
    <source>
        <dbReference type="EMBL" id="MFD2658736.1"/>
    </source>
</evidence>
<sequence length="297" mass="34096">MYKVLIADDEMLDLEGMRRFIPWSELGLEVVAAVHNGYDACDVLNRQDVDILVTDVHMPSMSGLELARKALELAADIRIVFVSGYQDFHYVKEALALKAYSYVLKPMDDAELAEVLRRITTELDEKRRERETYENYRRLASLIQDEQTRSWLEQRRKAGPAADRTKQEGRAADEANSACAGPPGYSAAAKPFKNGKLMNLMIAYIRDNLHRNLTLKEIADRFSFSPNYLGVMFKEETGTNFSEFVTAARMEKAGQLLQNPAVKIYEVAEQVGYRYLPYFSRQFKETFGMTPAQYRRR</sequence>
<evidence type="ECO:0000256" key="2">
    <source>
        <dbReference type="ARBA" id="ARBA00022490"/>
    </source>
</evidence>
<keyword evidence="7" id="KW-0804">Transcription</keyword>
<keyword evidence="2" id="KW-0963">Cytoplasm</keyword>
<dbReference type="PROSITE" id="PS01124">
    <property type="entry name" value="HTH_ARAC_FAMILY_2"/>
    <property type="match status" value="1"/>
</dbReference>
<keyword evidence="13" id="KW-1185">Reference proteome</keyword>
<reference evidence="13" key="1">
    <citation type="journal article" date="2019" name="Int. J. Syst. Evol. Microbiol.">
        <title>The Global Catalogue of Microorganisms (GCM) 10K type strain sequencing project: providing services to taxonomists for standard genome sequencing and annotation.</title>
        <authorList>
            <consortium name="The Broad Institute Genomics Platform"/>
            <consortium name="The Broad Institute Genome Sequencing Center for Infectious Disease"/>
            <person name="Wu L."/>
            <person name="Ma J."/>
        </authorList>
    </citation>
    <scope>NUCLEOTIDE SEQUENCE [LARGE SCALE GENOMIC DNA]</scope>
    <source>
        <strain evidence="13">TISTR 1827</strain>
    </source>
</reference>
<feature type="compositionally biased region" description="Basic and acidic residues" evidence="9">
    <location>
        <begin position="163"/>
        <end position="173"/>
    </location>
</feature>
<organism evidence="12 13">
    <name type="scientific">Paenibacillus thailandensis</name>
    <dbReference type="NCBI Taxonomy" id="393250"/>
    <lineage>
        <taxon>Bacteria</taxon>
        <taxon>Bacillati</taxon>
        <taxon>Bacillota</taxon>
        <taxon>Bacilli</taxon>
        <taxon>Bacillales</taxon>
        <taxon>Paenibacillaceae</taxon>
        <taxon>Paenibacillus</taxon>
    </lineage>
</organism>
<proteinExistence type="predicted"/>
<dbReference type="InterPro" id="IPR051552">
    <property type="entry name" value="HptR"/>
</dbReference>
<dbReference type="InterPro" id="IPR018060">
    <property type="entry name" value="HTH_AraC"/>
</dbReference>
<evidence type="ECO:0000256" key="9">
    <source>
        <dbReference type="SAM" id="MobiDB-lite"/>
    </source>
</evidence>
<evidence type="ECO:0000259" key="11">
    <source>
        <dbReference type="PROSITE" id="PS50110"/>
    </source>
</evidence>
<keyword evidence="6" id="KW-0238">DNA-binding</keyword>
<feature type="region of interest" description="Disordered" evidence="9">
    <location>
        <begin position="153"/>
        <end position="180"/>
    </location>
</feature>
<dbReference type="InterPro" id="IPR009057">
    <property type="entry name" value="Homeodomain-like_sf"/>
</dbReference>
<dbReference type="Gene3D" id="1.10.10.60">
    <property type="entry name" value="Homeodomain-like"/>
    <property type="match status" value="2"/>
</dbReference>
<evidence type="ECO:0000256" key="5">
    <source>
        <dbReference type="ARBA" id="ARBA00023015"/>
    </source>
</evidence>
<dbReference type="Proteomes" id="UP001597493">
    <property type="component" value="Unassembled WGS sequence"/>
</dbReference>
<dbReference type="PANTHER" id="PTHR42713">
    <property type="entry name" value="HISTIDINE KINASE-RELATED"/>
    <property type="match status" value="1"/>
</dbReference>
<dbReference type="EMBL" id="JBHUMY010000001">
    <property type="protein sequence ID" value="MFD2658736.1"/>
    <property type="molecule type" value="Genomic_DNA"/>
</dbReference>
<evidence type="ECO:0000256" key="1">
    <source>
        <dbReference type="ARBA" id="ARBA00004496"/>
    </source>
</evidence>
<dbReference type="SMART" id="SM00448">
    <property type="entry name" value="REC"/>
    <property type="match status" value="1"/>
</dbReference>
<feature type="modified residue" description="4-aspartylphosphate" evidence="8">
    <location>
        <position position="55"/>
    </location>
</feature>
<dbReference type="InterPro" id="IPR011006">
    <property type="entry name" value="CheY-like_superfamily"/>
</dbReference>
<dbReference type="InterPro" id="IPR001789">
    <property type="entry name" value="Sig_transdc_resp-reg_receiver"/>
</dbReference>
<dbReference type="Gene3D" id="3.40.50.2300">
    <property type="match status" value="1"/>
</dbReference>
<dbReference type="RefSeq" id="WP_379268561.1">
    <property type="nucleotide sequence ID" value="NZ_JBHUGT010000026.1"/>
</dbReference>
<evidence type="ECO:0000256" key="7">
    <source>
        <dbReference type="ARBA" id="ARBA00023163"/>
    </source>
</evidence>
<dbReference type="Pfam" id="PF00072">
    <property type="entry name" value="Response_reg"/>
    <property type="match status" value="1"/>
</dbReference>
<evidence type="ECO:0000256" key="8">
    <source>
        <dbReference type="PROSITE-ProRule" id="PRU00169"/>
    </source>
</evidence>
<feature type="domain" description="Response regulatory" evidence="11">
    <location>
        <begin position="3"/>
        <end position="120"/>
    </location>
</feature>